<dbReference type="GO" id="GO:0016020">
    <property type="term" value="C:membrane"/>
    <property type="evidence" value="ECO:0007669"/>
    <property type="project" value="GOC"/>
</dbReference>
<dbReference type="EMBL" id="CP023737">
    <property type="protein sequence ID" value="ATQ68411.1"/>
    <property type="molecule type" value="Genomic_DNA"/>
</dbReference>
<organism evidence="2 3">
    <name type="scientific">Methylosinus trichosporium (strain ATCC 35070 / NCIMB 11131 / UNIQEM 75 / OB3b)</name>
    <dbReference type="NCBI Taxonomy" id="595536"/>
    <lineage>
        <taxon>Bacteria</taxon>
        <taxon>Pseudomonadati</taxon>
        <taxon>Pseudomonadota</taxon>
        <taxon>Alphaproteobacteria</taxon>
        <taxon>Hyphomicrobiales</taxon>
        <taxon>Methylocystaceae</taxon>
        <taxon>Methylosinus</taxon>
    </lineage>
</organism>
<dbReference type="KEGG" id="mtw:CQW49_11345"/>
<protein>
    <submittedName>
        <fullName evidence="2">Uncharacterized protein</fullName>
    </submittedName>
</protein>
<dbReference type="InterPro" id="IPR051706">
    <property type="entry name" value="Glycosyltransferase_domain"/>
</dbReference>
<dbReference type="RefSeq" id="WP_003614192.1">
    <property type="nucleotide sequence ID" value="NZ_ADVE02000001.1"/>
</dbReference>
<sequence length="237" mass="27756">MVAKRNLLGEALSVFFTFWSGLEAHEPEAVHAWRRSYPSFTLFGDADVLPLFDSDAQREIYKKIRIPACKSDVARLALLRHHGGLYVDAHTGPSSSERLAETLGDLARYELILFSKGWETNFNFMNGVLAARRRLPIFDRLLERAFDNLVAHKRREAETTGHVEYNIFRLTGTRVMLELMFDNVRRNWEMKPEFRENIHFHVMASDSSPGFQIYKYRYRKPGAHWSERQLTERLFED</sequence>
<evidence type="ECO:0000256" key="1">
    <source>
        <dbReference type="ARBA" id="ARBA00022679"/>
    </source>
</evidence>
<dbReference type="InterPro" id="IPR007577">
    <property type="entry name" value="GlycoTrfase_DXD_sugar-bd_CS"/>
</dbReference>
<dbReference type="PANTHER" id="PTHR32385">
    <property type="entry name" value="MANNOSYL PHOSPHORYLINOSITOL CERAMIDE SYNTHASE"/>
    <property type="match status" value="1"/>
</dbReference>
<dbReference type="PANTHER" id="PTHR32385:SF15">
    <property type="entry name" value="INOSITOL PHOSPHOCERAMIDE MANNOSYLTRANSFERASE 1"/>
    <property type="match status" value="1"/>
</dbReference>
<dbReference type="Pfam" id="PF04488">
    <property type="entry name" value="Gly_transf_sug"/>
    <property type="match status" value="1"/>
</dbReference>
<dbReference type="GO" id="GO:0000030">
    <property type="term" value="F:mannosyltransferase activity"/>
    <property type="evidence" value="ECO:0007669"/>
    <property type="project" value="TreeGrafter"/>
</dbReference>
<dbReference type="SUPFAM" id="SSF53448">
    <property type="entry name" value="Nucleotide-diphospho-sugar transferases"/>
    <property type="match status" value="1"/>
</dbReference>
<keyword evidence="3" id="KW-1185">Reference proteome</keyword>
<dbReference type="GO" id="GO:0051999">
    <property type="term" value="P:mannosyl-inositol phosphorylceramide biosynthetic process"/>
    <property type="evidence" value="ECO:0007669"/>
    <property type="project" value="TreeGrafter"/>
</dbReference>
<evidence type="ECO:0000313" key="3">
    <source>
        <dbReference type="Proteomes" id="UP000230709"/>
    </source>
</evidence>
<proteinExistence type="predicted"/>
<dbReference type="AlphaFoldDB" id="A0A2D2D092"/>
<keyword evidence="1" id="KW-0808">Transferase</keyword>
<gene>
    <name evidence="2" type="ORF">CQW49_11345</name>
</gene>
<name>A0A2D2D092_METT3</name>
<dbReference type="Proteomes" id="UP000230709">
    <property type="component" value="Chromosome"/>
</dbReference>
<reference evidence="3" key="1">
    <citation type="submission" date="2017-10" db="EMBL/GenBank/DDBJ databases">
        <title>Completed PacBio SMRT sequence of Methylosinus trichosporium OB3b reveals presence of a third large plasmid.</title>
        <authorList>
            <person name="Charles T.C."/>
            <person name="Lynch M.D.J."/>
            <person name="Heil J.R."/>
            <person name="Cheng J."/>
        </authorList>
    </citation>
    <scope>NUCLEOTIDE SEQUENCE [LARGE SCALE GENOMIC DNA]</scope>
    <source>
        <strain evidence="3">OB3b</strain>
    </source>
</reference>
<dbReference type="Gene3D" id="3.90.550.20">
    <property type="match status" value="1"/>
</dbReference>
<dbReference type="InterPro" id="IPR029044">
    <property type="entry name" value="Nucleotide-diphossugar_trans"/>
</dbReference>
<evidence type="ECO:0000313" key="2">
    <source>
        <dbReference type="EMBL" id="ATQ68411.1"/>
    </source>
</evidence>
<accession>A0A2D2D092</accession>